<reference evidence="1" key="2">
    <citation type="submission" date="2022-08" db="UniProtKB">
        <authorList>
            <consortium name="EnsemblMetazoa"/>
        </authorList>
    </citation>
    <scope>IDENTIFICATION</scope>
    <source>
        <strain evidence="1">STECLA/ALBI9_A</strain>
    </source>
</reference>
<dbReference type="VEuPathDB" id="VectorBase:AALB016048"/>
<dbReference type="EnsemblMetazoa" id="AALB016048-RA">
    <property type="protein sequence ID" value="AALB016048-PA"/>
    <property type="gene ID" value="AALB016048"/>
</dbReference>
<protein>
    <submittedName>
        <fullName evidence="1">Uncharacterized protein</fullName>
    </submittedName>
</protein>
<name>A0A2C9GGU6_ANOAL</name>
<evidence type="ECO:0000313" key="2">
    <source>
        <dbReference type="Proteomes" id="UP000069272"/>
    </source>
</evidence>
<organism evidence="1 2">
    <name type="scientific">Anopheles albimanus</name>
    <name type="common">New world malaria mosquito</name>
    <dbReference type="NCBI Taxonomy" id="7167"/>
    <lineage>
        <taxon>Eukaryota</taxon>
        <taxon>Metazoa</taxon>
        <taxon>Ecdysozoa</taxon>
        <taxon>Arthropoda</taxon>
        <taxon>Hexapoda</taxon>
        <taxon>Insecta</taxon>
        <taxon>Pterygota</taxon>
        <taxon>Neoptera</taxon>
        <taxon>Endopterygota</taxon>
        <taxon>Diptera</taxon>
        <taxon>Nematocera</taxon>
        <taxon>Culicoidea</taxon>
        <taxon>Culicidae</taxon>
        <taxon>Anophelinae</taxon>
        <taxon>Anopheles</taxon>
    </lineage>
</organism>
<proteinExistence type="predicted"/>
<dbReference type="AlphaFoldDB" id="A0A2C9GGU6"/>
<keyword evidence="2" id="KW-1185">Reference proteome</keyword>
<reference evidence="1 2" key="1">
    <citation type="journal article" date="2017" name="G3 (Bethesda)">
        <title>The Physical Genome Mapping of Anopheles albimanus Corrected Scaffold Misassemblies and Identified Interarm Rearrangements in Genus Anopheles.</title>
        <authorList>
            <person name="Artemov G.N."/>
            <person name="Peery A.N."/>
            <person name="Jiang X."/>
            <person name="Tu Z."/>
            <person name="Stegniy V.N."/>
            <person name="Sharakhova M.V."/>
            <person name="Sharakhov I.V."/>
        </authorList>
    </citation>
    <scope>NUCLEOTIDE SEQUENCE [LARGE SCALE GENOMIC DNA]</scope>
    <source>
        <strain evidence="1 2">ALBI9_A</strain>
    </source>
</reference>
<sequence>MKLSLAVLLLSILAAIAFVEALPAAAPLEDAAGFCRRYPRICEFIKILNTVDQPLIY</sequence>
<dbReference type="Proteomes" id="UP000069272">
    <property type="component" value="Chromosome 3L"/>
</dbReference>
<accession>A0A2C9GGU6</accession>
<evidence type="ECO:0000313" key="1">
    <source>
        <dbReference type="EnsemblMetazoa" id="AALB016048-PA"/>
    </source>
</evidence>